<evidence type="ECO:0000256" key="1">
    <source>
        <dbReference type="SAM" id="MobiDB-lite"/>
    </source>
</evidence>
<dbReference type="InterPro" id="IPR010730">
    <property type="entry name" value="HET"/>
</dbReference>
<comment type="caution">
    <text evidence="3">The sequence shown here is derived from an EMBL/GenBank/DDBJ whole genome shotgun (WGS) entry which is preliminary data.</text>
</comment>
<dbReference type="Pfam" id="PF06985">
    <property type="entry name" value="HET"/>
    <property type="match status" value="1"/>
</dbReference>
<reference evidence="4" key="1">
    <citation type="journal article" date="2017" name="bioRxiv">
        <title>Conservation of a gene cluster reveals novel cercosporin biosynthetic mechanisms and extends production to the genus Colletotrichum.</title>
        <authorList>
            <person name="de Jonge R."/>
            <person name="Ebert M.K."/>
            <person name="Huitt-Roehl C.R."/>
            <person name="Pal P."/>
            <person name="Suttle J.C."/>
            <person name="Spanner R.E."/>
            <person name="Neubauer J.D."/>
            <person name="Jurick W.M.II."/>
            <person name="Stott K.A."/>
            <person name="Secor G.A."/>
            <person name="Thomma B.P.H.J."/>
            <person name="Van de Peer Y."/>
            <person name="Townsend C.A."/>
            <person name="Bolton M.D."/>
        </authorList>
    </citation>
    <scope>NUCLEOTIDE SEQUENCE [LARGE SCALE GENOMIC DNA]</scope>
    <source>
        <strain evidence="4">CBS538.71</strain>
    </source>
</reference>
<dbReference type="OrthoDB" id="3648367at2759"/>
<dbReference type="PANTHER" id="PTHR24148">
    <property type="entry name" value="ANKYRIN REPEAT DOMAIN-CONTAINING PROTEIN 39 HOMOLOG-RELATED"/>
    <property type="match status" value="1"/>
</dbReference>
<accession>A0A2S6C4E0</accession>
<keyword evidence="4" id="KW-1185">Reference proteome</keyword>
<feature type="region of interest" description="Disordered" evidence="1">
    <location>
        <begin position="1"/>
        <end position="35"/>
    </location>
</feature>
<feature type="region of interest" description="Disordered" evidence="1">
    <location>
        <begin position="76"/>
        <end position="102"/>
    </location>
</feature>
<dbReference type="EMBL" id="PNEN01000560">
    <property type="protein sequence ID" value="PPJ54597.1"/>
    <property type="molecule type" value="Genomic_DNA"/>
</dbReference>
<feature type="domain" description="Heterokaryon incompatibility" evidence="2">
    <location>
        <begin position="118"/>
        <end position="335"/>
    </location>
</feature>
<dbReference type="PANTHER" id="PTHR24148:SF64">
    <property type="entry name" value="HETEROKARYON INCOMPATIBILITY DOMAIN-CONTAINING PROTEIN"/>
    <property type="match status" value="1"/>
</dbReference>
<proteinExistence type="predicted"/>
<name>A0A2S6C4E0_9PEZI</name>
<protein>
    <recommendedName>
        <fullName evidence="2">Heterokaryon incompatibility domain-containing protein</fullName>
    </recommendedName>
</protein>
<sequence length="649" mass="74885">MSLHAAEPDAAEFDHDHEQEDDVTTSPEHADEYNYEPLPGDRWIRVLILEPAPELDCPFVARLELLTLGPALPTAPKQQRRYEAEGEHKHKTISEPPEDEKQQHEAYVSLVNARRLPYTALSYSWAMDNGDDSRSWVLTLHGKQVTITQNLSEGLRRIRLKTDSQRLWVDALCIDQQNTTERSAQVAMMADIFNIATRCIVWLGEGPTKKSDLAVWQLSHCISPDIDTGAIRMYADYQLEIAAIVLNAMMAVDKSRCTVNGCDCHHPRLDTGDFADNSLIRFIRGRYADTSPRLHYKLYLRFMLRSRPKTIKRKLSMIEEWLGRRYWQRRWIVQENASRNTWSGATDYCWGEFSMSRKRLRDMLRMLSILRDSFDILFGHRFDVAFIEGPLAVMQSGTEGGKDLCDHLTIHETLRCSDARDRLYSLVTLDPDYGVHVDYTLPIREVCIEFSKLMVRRGDCLRLLQTVAHNRSHEGGATSLDLPSWAFDLRLASHFVRKFEIGRTCNAVVDASLQLSLELIPVGLLVNMEQDIHNPRKRYLVMEPHGIRLKTGRDYLRKQSNPTRPKLFLGVRGKHSCKKGDVLYADDDGRHFDHLLWLRPVNDEPPLQHRIIDMFHFFQLQSSTFGDAQTLYATDYELPEDSRKTVHIV</sequence>
<dbReference type="AlphaFoldDB" id="A0A2S6C4E0"/>
<dbReference type="InterPro" id="IPR052895">
    <property type="entry name" value="HetReg/Transcr_Mod"/>
</dbReference>
<evidence type="ECO:0000313" key="3">
    <source>
        <dbReference type="EMBL" id="PPJ54597.1"/>
    </source>
</evidence>
<gene>
    <name evidence="3" type="ORF">CBER1_06159</name>
</gene>
<dbReference type="Proteomes" id="UP000237631">
    <property type="component" value="Unassembled WGS sequence"/>
</dbReference>
<evidence type="ECO:0000259" key="2">
    <source>
        <dbReference type="Pfam" id="PF06985"/>
    </source>
</evidence>
<organism evidence="3 4">
    <name type="scientific">Cercospora berteroae</name>
    <dbReference type="NCBI Taxonomy" id="357750"/>
    <lineage>
        <taxon>Eukaryota</taxon>
        <taxon>Fungi</taxon>
        <taxon>Dikarya</taxon>
        <taxon>Ascomycota</taxon>
        <taxon>Pezizomycotina</taxon>
        <taxon>Dothideomycetes</taxon>
        <taxon>Dothideomycetidae</taxon>
        <taxon>Mycosphaerellales</taxon>
        <taxon>Mycosphaerellaceae</taxon>
        <taxon>Cercospora</taxon>
    </lineage>
</organism>
<evidence type="ECO:0000313" key="4">
    <source>
        <dbReference type="Proteomes" id="UP000237631"/>
    </source>
</evidence>